<reference evidence="3" key="1">
    <citation type="submission" date="2021-02" db="EMBL/GenBank/DDBJ databases">
        <title>Genome-Resolved Metagenomics of a Microbial Community Performing Photosynthetic Biological Nutrient Removal.</title>
        <authorList>
            <person name="Mcdaniel E.A."/>
        </authorList>
    </citation>
    <scope>NUCLEOTIDE SEQUENCE</scope>
    <source>
        <strain evidence="3">UWPOB_OBS1</strain>
    </source>
</reference>
<dbReference type="EMBL" id="JAFLCK010000020">
    <property type="protein sequence ID" value="MBN8661481.1"/>
    <property type="molecule type" value="Genomic_DNA"/>
</dbReference>
<keyword evidence="2" id="KW-0812">Transmembrane</keyword>
<dbReference type="InterPro" id="IPR018580">
    <property type="entry name" value="Uncharacterised_YfhO"/>
</dbReference>
<evidence type="ECO:0000256" key="1">
    <source>
        <dbReference type="SAM" id="MobiDB-lite"/>
    </source>
</evidence>
<feature type="transmembrane region" description="Helical" evidence="2">
    <location>
        <begin position="480"/>
        <end position="499"/>
    </location>
</feature>
<dbReference type="AlphaFoldDB" id="A0A8J7PDZ3"/>
<feature type="compositionally biased region" description="Low complexity" evidence="1">
    <location>
        <begin position="1"/>
        <end position="19"/>
    </location>
</feature>
<dbReference type="PANTHER" id="PTHR38454">
    <property type="entry name" value="INTEGRAL MEMBRANE PROTEIN-RELATED"/>
    <property type="match status" value="1"/>
</dbReference>
<keyword evidence="2" id="KW-1133">Transmembrane helix</keyword>
<feature type="region of interest" description="Disordered" evidence="1">
    <location>
        <begin position="1"/>
        <end position="20"/>
    </location>
</feature>
<accession>A0A8J7PDZ3</accession>
<feature type="transmembrane region" description="Helical" evidence="2">
    <location>
        <begin position="930"/>
        <end position="951"/>
    </location>
</feature>
<feature type="transmembrane region" description="Helical" evidence="2">
    <location>
        <begin position="165"/>
        <end position="183"/>
    </location>
</feature>
<sequence length="969" mass="106054">MSEAAEPPLPEAEQPPAAAGGRSYDQAHFLALVAFLVLVILVFSPTLFAGKSISRVDLLCHWDTLFAGYSGSAMVGIEPSSILFIVPYFFFVAGLWRQGEVPLWNSLSEFGCPLLADPESAVFSIFQIPLLLSPTFYTYNCTLVLKLLVMGLGTFFLARRLGLGALACGAAALTMAFCPYNQWYLELIGNGYCLTPFLFFAFTRLAFSLRESGAKKLSPQVAKSALWSGFTAAVMILSAHIEISFCAIFAVSLWTLLLGAFPPQAGDMPAKLPAQRLLLGFLALTISGATAFFLAAPMLLPFLEFLCNSESYKFGAGNPSYVSFLALLLSFSQPVYGGASPYLGFCAFAFLPLALFYDKDNRTAKGVPLAKLLLGLNLFLIGLSCRVLPVSLLFKVKPFSFIVANYYLHIVVLLSAILAAMGFDWLLKKEKKDWVPFLAAIAAGLFACLIRPFLSLCHFSLSSLSFDDTLPAASFSNYDFYAALFSCLALLLLLALLRMSRCAAREALRRFAAVSILIVWAASLLCLSKPALPLRQAFAYPDAEPLPSVKASGSRVVACGSHILKPNINLCYGIRDIRALNAIFPERYLSFMDKLGAQITSFNVGLDLPVSGLLRLTSVKNILSGSPVYDAAGLNRLAMKEAEAALPLDFGSGIMLRRASFCYEPRQSAVFGKLALQAPEPVGKEKKSARPGFQAYLLDSQKNVVALCERRSFRENASYSLSVPLKLKAGSRLQLYLQIFDKNGAVLGAPVKLAEFLSDQAVGQNFEQVQAQAQAPLGYKLIAESPSGVRLYEMAQPLSDAYLVRRYHFVDSKQEALEWLSDTAFDWQSVVLERSEPGVRALEKDYIAKTSANVDAEIEDVAVQRRGQSLLQLEVELSKPAVLVLTDINYPGWKAYIDGQEAPLLHGNYAFRALALTTGKHRVEMRYQPLSFYVGVGLFFTFCILLLILLLGRGFRVSQRACKSASKSH</sequence>
<proteinExistence type="predicted"/>
<protein>
    <submittedName>
        <fullName evidence="3">YfhO family protein</fullName>
    </submittedName>
</protein>
<feature type="transmembrane region" description="Helical" evidence="2">
    <location>
        <begin position="369"/>
        <end position="394"/>
    </location>
</feature>
<feature type="transmembrane region" description="Helical" evidence="2">
    <location>
        <begin position="434"/>
        <end position="454"/>
    </location>
</feature>
<feature type="transmembrane region" description="Helical" evidence="2">
    <location>
        <begin position="29"/>
        <end position="50"/>
    </location>
</feature>
<feature type="transmembrane region" description="Helical" evidence="2">
    <location>
        <begin position="71"/>
        <end position="96"/>
    </location>
</feature>
<feature type="transmembrane region" description="Helical" evidence="2">
    <location>
        <begin position="511"/>
        <end position="532"/>
    </location>
</feature>
<name>A0A8J7PDZ3_9BACT</name>
<evidence type="ECO:0000313" key="3">
    <source>
        <dbReference type="EMBL" id="MBN8661481.1"/>
    </source>
</evidence>
<feature type="transmembrane region" description="Helical" evidence="2">
    <location>
        <begin position="230"/>
        <end position="257"/>
    </location>
</feature>
<evidence type="ECO:0000256" key="2">
    <source>
        <dbReference type="SAM" id="Phobius"/>
    </source>
</evidence>
<evidence type="ECO:0000313" key="4">
    <source>
        <dbReference type="Proteomes" id="UP000664277"/>
    </source>
</evidence>
<dbReference type="PANTHER" id="PTHR38454:SF1">
    <property type="entry name" value="INTEGRAL MEMBRANE PROTEIN"/>
    <property type="match status" value="1"/>
</dbReference>
<keyword evidence="2" id="KW-0472">Membrane</keyword>
<feature type="transmembrane region" description="Helical" evidence="2">
    <location>
        <begin position="406"/>
        <end position="427"/>
    </location>
</feature>
<comment type="caution">
    <text evidence="3">The sequence shown here is derived from an EMBL/GenBank/DDBJ whole genome shotgun (WGS) entry which is preliminary data.</text>
</comment>
<dbReference type="Pfam" id="PF09586">
    <property type="entry name" value="YfhO"/>
    <property type="match status" value="1"/>
</dbReference>
<feature type="transmembrane region" description="Helical" evidence="2">
    <location>
        <begin position="339"/>
        <end position="357"/>
    </location>
</feature>
<organism evidence="3 4">
    <name type="scientific">Candidatus Obscuribacter phosphatis</name>
    <dbReference type="NCBI Taxonomy" id="1906157"/>
    <lineage>
        <taxon>Bacteria</taxon>
        <taxon>Bacillati</taxon>
        <taxon>Candidatus Melainabacteria</taxon>
        <taxon>Candidatus Obscuribacterales</taxon>
        <taxon>Candidatus Obscuribacteraceae</taxon>
        <taxon>Candidatus Obscuribacter</taxon>
    </lineage>
</organism>
<feature type="transmembrane region" description="Helical" evidence="2">
    <location>
        <begin position="277"/>
        <end position="302"/>
    </location>
</feature>
<gene>
    <name evidence="3" type="ORF">J0M35_14035</name>
</gene>
<dbReference type="Proteomes" id="UP000664277">
    <property type="component" value="Unassembled WGS sequence"/>
</dbReference>
<feature type="transmembrane region" description="Helical" evidence="2">
    <location>
        <begin position="136"/>
        <end position="158"/>
    </location>
</feature>